<accession>A0A0C2CRB3</accession>
<dbReference type="PANTHER" id="PTHR43861">
    <property type="entry name" value="TRANS-ACONITATE 2-METHYLTRANSFERASE-RELATED"/>
    <property type="match status" value="1"/>
</dbReference>
<protein>
    <recommendedName>
        <fullName evidence="2">Methyltransferase type 11 domain-containing protein</fullName>
    </recommendedName>
</protein>
<dbReference type="GO" id="GO:0008757">
    <property type="term" value="F:S-adenosylmethionine-dependent methyltransferase activity"/>
    <property type="evidence" value="ECO:0007669"/>
    <property type="project" value="InterPro"/>
</dbReference>
<dbReference type="SUPFAM" id="SSF53335">
    <property type="entry name" value="S-adenosyl-L-methionine-dependent methyltransferases"/>
    <property type="match status" value="1"/>
</dbReference>
<dbReference type="EMBL" id="JMCC02000145">
    <property type="protein sequence ID" value="KIG12210.1"/>
    <property type="molecule type" value="Genomic_DNA"/>
</dbReference>
<dbReference type="Proteomes" id="UP000031599">
    <property type="component" value="Unassembled WGS sequence"/>
</dbReference>
<evidence type="ECO:0000256" key="1">
    <source>
        <dbReference type="SAM" id="MobiDB-lite"/>
    </source>
</evidence>
<reference evidence="3 4" key="1">
    <citation type="submission" date="2014-12" db="EMBL/GenBank/DDBJ databases">
        <title>Genome assembly of Enhygromyxa salina DSM 15201.</title>
        <authorList>
            <person name="Sharma G."/>
            <person name="Subramanian S."/>
        </authorList>
    </citation>
    <scope>NUCLEOTIDE SEQUENCE [LARGE SCALE GENOMIC DNA]</scope>
    <source>
        <strain evidence="3 4">DSM 15201</strain>
    </source>
</reference>
<dbReference type="AlphaFoldDB" id="A0A0C2CRB3"/>
<name>A0A0C2CRB3_9BACT</name>
<gene>
    <name evidence="3" type="ORF">DB30_01814</name>
</gene>
<evidence type="ECO:0000259" key="2">
    <source>
        <dbReference type="Pfam" id="PF08241"/>
    </source>
</evidence>
<dbReference type="Gene3D" id="3.40.50.150">
    <property type="entry name" value="Vaccinia Virus protein VP39"/>
    <property type="match status" value="1"/>
</dbReference>
<comment type="caution">
    <text evidence="3">The sequence shown here is derived from an EMBL/GenBank/DDBJ whole genome shotgun (WGS) entry which is preliminary data.</text>
</comment>
<feature type="region of interest" description="Disordered" evidence="1">
    <location>
        <begin position="224"/>
        <end position="255"/>
    </location>
</feature>
<proteinExistence type="predicted"/>
<evidence type="ECO:0000313" key="3">
    <source>
        <dbReference type="EMBL" id="KIG12210.1"/>
    </source>
</evidence>
<evidence type="ECO:0000313" key="4">
    <source>
        <dbReference type="Proteomes" id="UP000031599"/>
    </source>
</evidence>
<organism evidence="3 4">
    <name type="scientific">Enhygromyxa salina</name>
    <dbReference type="NCBI Taxonomy" id="215803"/>
    <lineage>
        <taxon>Bacteria</taxon>
        <taxon>Pseudomonadati</taxon>
        <taxon>Myxococcota</taxon>
        <taxon>Polyangia</taxon>
        <taxon>Nannocystales</taxon>
        <taxon>Nannocystaceae</taxon>
        <taxon>Enhygromyxa</taxon>
    </lineage>
</organism>
<sequence>MLGVLVAVCVSACKRDVETDKPGDHHYDDKLAALASFEEPERDAWAMPARVVEALGISPRMDVADIGAGSGYFTRRLATAAHQGTTFAVDVDADFKGYIETHRGQWSTPNIVTRLAVYEHPLLPRESVDLVFISNTYSFLQDREAYFTAVYKALRPGGRLAVIDWRDDVECPRYVGCPKASQRVANAIATAELESVGFEVLERHDFLAYQYFMILGRAVDHAKAPPTPTPTPPVVDDVVDDSGGDAVGPADSAAP</sequence>
<dbReference type="InterPro" id="IPR013216">
    <property type="entry name" value="Methyltransf_11"/>
</dbReference>
<dbReference type="CDD" id="cd02440">
    <property type="entry name" value="AdoMet_MTases"/>
    <property type="match status" value="1"/>
</dbReference>
<dbReference type="InterPro" id="IPR029063">
    <property type="entry name" value="SAM-dependent_MTases_sf"/>
</dbReference>
<feature type="domain" description="Methyltransferase type 11" evidence="2">
    <location>
        <begin position="65"/>
        <end position="161"/>
    </location>
</feature>
<dbReference type="Pfam" id="PF08241">
    <property type="entry name" value="Methyltransf_11"/>
    <property type="match status" value="1"/>
</dbReference>